<dbReference type="Proteomes" id="UP000243547">
    <property type="component" value="Unassembled WGS sequence"/>
</dbReference>
<keyword evidence="3" id="KW-0067">ATP-binding</keyword>
<keyword evidence="3" id="KW-0347">Helicase</keyword>
<dbReference type="SUPFAM" id="SSF52540">
    <property type="entry name" value="P-loop containing nucleoside triphosphate hydrolases"/>
    <property type="match status" value="1"/>
</dbReference>
<dbReference type="PANTHER" id="PTHR30050">
    <property type="entry name" value="CHROMOSOMAL REPLICATION INITIATOR PROTEIN DNAA"/>
    <property type="match status" value="1"/>
</dbReference>
<keyword evidence="3" id="KW-0378">Hydrolase</keyword>
<accession>A0A1M6N9K8</accession>
<dbReference type="Pfam" id="PF01695">
    <property type="entry name" value="IstB_IS21"/>
    <property type="match status" value="1"/>
</dbReference>
<dbReference type="GO" id="GO:0006260">
    <property type="term" value="P:DNA replication"/>
    <property type="evidence" value="ECO:0007669"/>
    <property type="project" value="TreeGrafter"/>
</dbReference>
<feature type="coiled-coil region" evidence="1">
    <location>
        <begin position="38"/>
        <end position="88"/>
    </location>
</feature>
<dbReference type="InterPro" id="IPR003593">
    <property type="entry name" value="AAA+_ATPase"/>
</dbReference>
<dbReference type="STRING" id="1120989.SAMN02745227_01070"/>
<evidence type="ECO:0000256" key="1">
    <source>
        <dbReference type="SAM" id="Coils"/>
    </source>
</evidence>
<keyword evidence="1" id="KW-0175">Coiled coil</keyword>
<dbReference type="PRINTS" id="PR00051">
    <property type="entry name" value="DNAA"/>
</dbReference>
<dbReference type="GO" id="GO:0004386">
    <property type="term" value="F:helicase activity"/>
    <property type="evidence" value="ECO:0007669"/>
    <property type="project" value="UniProtKB-KW"/>
</dbReference>
<dbReference type="InterPro" id="IPR002611">
    <property type="entry name" value="IstB_ATP-bd"/>
</dbReference>
<keyword evidence="3" id="KW-0547">Nucleotide-binding</keyword>
<proteinExistence type="predicted"/>
<dbReference type="Gene3D" id="3.40.50.300">
    <property type="entry name" value="P-loop containing nucleotide triphosphate hydrolases"/>
    <property type="match status" value="1"/>
</dbReference>
<evidence type="ECO:0000259" key="2">
    <source>
        <dbReference type="SMART" id="SM00382"/>
    </source>
</evidence>
<keyword evidence="4" id="KW-1185">Reference proteome</keyword>
<name>A0A1M6N9K8_9FIRM</name>
<dbReference type="SMART" id="SM00382">
    <property type="entry name" value="AAA"/>
    <property type="match status" value="1"/>
</dbReference>
<gene>
    <name evidence="3" type="ORF">SAMN02745227_01070</name>
</gene>
<dbReference type="InterPro" id="IPR020591">
    <property type="entry name" value="Chromosome_initiator_DnaA-like"/>
</dbReference>
<protein>
    <submittedName>
        <fullName evidence="3">Replicative DNA helicase loader DnaI</fullName>
    </submittedName>
</protein>
<dbReference type="InterPro" id="IPR027417">
    <property type="entry name" value="P-loop_NTPase"/>
</dbReference>
<dbReference type="PANTHER" id="PTHR30050:SF4">
    <property type="entry name" value="ATP-BINDING PROTEIN RV3427C IN INSERTION SEQUENCE-RELATED"/>
    <property type="match status" value="1"/>
</dbReference>
<dbReference type="RefSeq" id="WP_072906908.1">
    <property type="nucleotide sequence ID" value="NZ_FRAI01000009.1"/>
</dbReference>
<organism evidence="3 4">
    <name type="scientific">Anaerobranca californiensis DSM 14826</name>
    <dbReference type="NCBI Taxonomy" id="1120989"/>
    <lineage>
        <taxon>Bacteria</taxon>
        <taxon>Bacillati</taxon>
        <taxon>Bacillota</taxon>
        <taxon>Clostridia</taxon>
        <taxon>Eubacteriales</taxon>
        <taxon>Proteinivoracaceae</taxon>
        <taxon>Anaerobranca</taxon>
    </lineage>
</organism>
<feature type="domain" description="AAA+ ATPase" evidence="2">
    <location>
        <begin position="186"/>
        <end position="317"/>
    </location>
</feature>
<dbReference type="GO" id="GO:0005524">
    <property type="term" value="F:ATP binding"/>
    <property type="evidence" value="ECO:0007669"/>
    <property type="project" value="InterPro"/>
</dbReference>
<dbReference type="EMBL" id="FRAI01000009">
    <property type="protein sequence ID" value="SHJ92246.1"/>
    <property type="molecule type" value="Genomic_DNA"/>
</dbReference>
<dbReference type="AlphaFoldDB" id="A0A1M6N9K8"/>
<evidence type="ECO:0000313" key="4">
    <source>
        <dbReference type="Proteomes" id="UP000243547"/>
    </source>
</evidence>
<evidence type="ECO:0000313" key="3">
    <source>
        <dbReference type="EMBL" id="SHJ92246.1"/>
    </source>
</evidence>
<reference evidence="4" key="1">
    <citation type="submission" date="2016-11" db="EMBL/GenBank/DDBJ databases">
        <authorList>
            <person name="Varghese N."/>
            <person name="Submissions S."/>
        </authorList>
    </citation>
    <scope>NUCLEOTIDE SEQUENCE [LARGE SCALE GENOMIC DNA]</scope>
    <source>
        <strain evidence="4">DSM 14826</strain>
    </source>
</reference>
<dbReference type="CDD" id="cd00009">
    <property type="entry name" value="AAA"/>
    <property type="match status" value="1"/>
</dbReference>
<sequence>MEELYNKMLDSDNFLNRQKTLADHQKNVEKLYLKFPDLKKLDTEIANLQKEYAIELAKKIKGEKSKDIKALQDRLDILIQQKNQFLNNNNIPVDYKEPQWNCEKCQDRGKIYTPLGVKGCDCQIDDSLIFKKRRAGLTPKIQNATFENTNFLKYLPNDRKNAETVYKVIQNYLNKLVTCIKKGQAFQEGIFIHGQTGSGKTHLLGCIANFLIQQQIDVLYVVYADLLDKIRETYNEEATETESAILRRVTSVSVLLIDDLGMEKNSEFAQKYLAQIIDHRYRNMLPTIITSNFTLSELKERSKNDMYGERVIWRLVEISHLFQLTGNLRNTL</sequence>